<sequence>MPFWRKSEDPWDMEPEKRRTWTAGEPQPPAADGEAWKVPGEKETAEEQTPSAMTCPWCGQEMRMGYLVGGRDAVRLVWERPGAFRLADADGTLYLRGDGSFWSDYKLAWHCGACRKLVLDTANCTRAEHLTSEEINRRIIYGADAEHLSESREEE</sequence>
<dbReference type="GeneID" id="89523426"/>
<evidence type="ECO:0000259" key="2">
    <source>
        <dbReference type="Pfam" id="PF20097"/>
    </source>
</evidence>
<evidence type="ECO:0000313" key="4">
    <source>
        <dbReference type="Proteomes" id="UP000298642"/>
    </source>
</evidence>
<feature type="domain" description="DUF6487" evidence="2">
    <location>
        <begin position="55"/>
        <end position="122"/>
    </location>
</feature>
<dbReference type="EMBL" id="CP034413">
    <property type="protein sequence ID" value="QCI59021.1"/>
    <property type="molecule type" value="Genomic_DNA"/>
</dbReference>
<dbReference type="KEGG" id="obj:EIO64_07115"/>
<accession>A0A4D7AN75</accession>
<dbReference type="Proteomes" id="UP000298642">
    <property type="component" value="Chromosome"/>
</dbReference>
<protein>
    <recommendedName>
        <fullName evidence="2">DUF6487 domain-containing protein</fullName>
    </recommendedName>
</protein>
<dbReference type="RefSeq" id="WP_025545085.1">
    <property type="nucleotide sequence ID" value="NZ_CAUWCU010000002.1"/>
</dbReference>
<feature type="compositionally biased region" description="Basic and acidic residues" evidence="1">
    <location>
        <begin position="1"/>
        <end position="19"/>
    </location>
</feature>
<name>A0A4D7AN75_9FIRM</name>
<dbReference type="InterPro" id="IPR045504">
    <property type="entry name" value="DUF6487"/>
</dbReference>
<evidence type="ECO:0000313" key="3">
    <source>
        <dbReference type="EMBL" id="QCI59021.1"/>
    </source>
</evidence>
<gene>
    <name evidence="3" type="ORF">EIO64_07115</name>
</gene>
<organism evidence="3 4">
    <name type="scientific">Dysosmobacter welbionis</name>
    <dbReference type="NCBI Taxonomy" id="2093857"/>
    <lineage>
        <taxon>Bacteria</taxon>
        <taxon>Bacillati</taxon>
        <taxon>Bacillota</taxon>
        <taxon>Clostridia</taxon>
        <taxon>Eubacteriales</taxon>
        <taxon>Oscillospiraceae</taxon>
        <taxon>Dysosmobacter</taxon>
    </lineage>
</organism>
<feature type="region of interest" description="Disordered" evidence="1">
    <location>
        <begin position="1"/>
        <end position="51"/>
    </location>
</feature>
<proteinExistence type="predicted"/>
<keyword evidence="4" id="KW-1185">Reference proteome</keyword>
<dbReference type="AlphaFoldDB" id="A0A4D7AN75"/>
<evidence type="ECO:0000256" key="1">
    <source>
        <dbReference type="SAM" id="MobiDB-lite"/>
    </source>
</evidence>
<reference evidence="4" key="1">
    <citation type="submission" date="2018-12" db="EMBL/GenBank/DDBJ databases">
        <title>Dusodibacter welbiota gen. nov., sp. nov., isolated from human faeces and emended description of the Oscillibacter genus.</title>
        <authorList>
            <person name="Le Roy T."/>
            <person name="Van der Smissen P."/>
            <person name="Delzenne N."/>
            <person name="Muccioli G."/>
            <person name="Collet J.F."/>
            <person name="Cani P.D."/>
        </authorList>
    </citation>
    <scope>NUCLEOTIDE SEQUENCE [LARGE SCALE GENOMIC DNA]</scope>
    <source>
        <strain evidence="4">J115</strain>
    </source>
</reference>
<dbReference type="Pfam" id="PF20097">
    <property type="entry name" value="DUF6487"/>
    <property type="match status" value="1"/>
</dbReference>